<dbReference type="SMART" id="SM00422">
    <property type="entry name" value="HTH_MERR"/>
    <property type="match status" value="1"/>
</dbReference>
<name>A0A0L6U1E3_9FIRM</name>
<dbReference type="PATRIC" id="fig|52689.4.peg.595"/>
<dbReference type="PANTHER" id="PTHR30204:SF83">
    <property type="entry name" value="TRANSCRIPTIONAL REGULATOR, MERR FAMILY"/>
    <property type="match status" value="1"/>
</dbReference>
<evidence type="ECO:0000256" key="1">
    <source>
        <dbReference type="ARBA" id="ARBA00023125"/>
    </source>
</evidence>
<dbReference type="Pfam" id="PF13411">
    <property type="entry name" value="MerR_1"/>
    <property type="match status" value="1"/>
</dbReference>
<dbReference type="PRINTS" id="PR00040">
    <property type="entry name" value="HTHMERR"/>
</dbReference>
<dbReference type="PROSITE" id="PS50937">
    <property type="entry name" value="HTH_MERR_2"/>
    <property type="match status" value="1"/>
</dbReference>
<protein>
    <submittedName>
        <fullName evidence="3">MerR family transcriptional regulator</fullName>
    </submittedName>
</protein>
<dbReference type="InterPro" id="IPR047057">
    <property type="entry name" value="MerR_fam"/>
</dbReference>
<accession>A0A0L6U1E3</accession>
<dbReference type="InterPro" id="IPR009061">
    <property type="entry name" value="DNA-bd_dom_put_sf"/>
</dbReference>
<feature type="domain" description="HTH merR-type" evidence="2">
    <location>
        <begin position="1"/>
        <end position="71"/>
    </location>
</feature>
<dbReference type="GO" id="GO:0003677">
    <property type="term" value="F:DNA binding"/>
    <property type="evidence" value="ECO:0007669"/>
    <property type="project" value="UniProtKB-KW"/>
</dbReference>
<dbReference type="STRING" id="52689.AKG39_07400"/>
<gene>
    <name evidence="3" type="ORF">AKG39_07400</name>
</gene>
<sequence length="145" mass="16804">MIYTVGEAARQLNVAASTIRYYDKEGLLPLLERSSGGMRMFRDDDMSSLKIIECLKKTGMPIKDIKHFIDSCIEGDSKIDERLAIIESQRESVNRQMEEMQKMKEMLDYKCWYYETAKAAGTCAVHDQIKPEDVPEKFHQFLNQP</sequence>
<dbReference type="PROSITE" id="PS00552">
    <property type="entry name" value="HTH_MERR_1"/>
    <property type="match status" value="1"/>
</dbReference>
<evidence type="ECO:0000313" key="3">
    <source>
        <dbReference type="EMBL" id="KNZ42328.1"/>
    </source>
</evidence>
<dbReference type="InterPro" id="IPR000551">
    <property type="entry name" value="MerR-type_HTH_dom"/>
</dbReference>
<comment type="caution">
    <text evidence="3">The sequence shown here is derived from an EMBL/GenBank/DDBJ whole genome shotgun (WGS) entry which is preliminary data.</text>
</comment>
<dbReference type="Gene3D" id="1.10.1660.10">
    <property type="match status" value="1"/>
</dbReference>
<dbReference type="GO" id="GO:0003700">
    <property type="term" value="F:DNA-binding transcription factor activity"/>
    <property type="evidence" value="ECO:0007669"/>
    <property type="project" value="InterPro"/>
</dbReference>
<proteinExistence type="predicted"/>
<dbReference type="EMBL" id="LGYO01000016">
    <property type="protein sequence ID" value="KNZ42328.1"/>
    <property type="molecule type" value="Genomic_DNA"/>
</dbReference>
<dbReference type="SUPFAM" id="SSF46955">
    <property type="entry name" value="Putative DNA-binding domain"/>
    <property type="match status" value="1"/>
</dbReference>
<dbReference type="RefSeq" id="WP_050739744.1">
    <property type="nucleotide sequence ID" value="NZ_LGYO01000016.1"/>
</dbReference>
<organism evidence="3 4">
    <name type="scientific">Acetobacterium bakii</name>
    <dbReference type="NCBI Taxonomy" id="52689"/>
    <lineage>
        <taxon>Bacteria</taxon>
        <taxon>Bacillati</taxon>
        <taxon>Bacillota</taxon>
        <taxon>Clostridia</taxon>
        <taxon>Eubacteriales</taxon>
        <taxon>Eubacteriaceae</taxon>
        <taxon>Acetobacterium</taxon>
    </lineage>
</organism>
<dbReference type="OrthoDB" id="9811174at2"/>
<dbReference type="AlphaFoldDB" id="A0A0L6U1E3"/>
<evidence type="ECO:0000259" key="2">
    <source>
        <dbReference type="PROSITE" id="PS50937"/>
    </source>
</evidence>
<dbReference type="Proteomes" id="UP000036873">
    <property type="component" value="Unassembled WGS sequence"/>
</dbReference>
<keyword evidence="4" id="KW-1185">Reference proteome</keyword>
<reference evidence="4" key="1">
    <citation type="submission" date="2015-07" db="EMBL/GenBank/DDBJ databases">
        <title>Draft genome sequence of Acetobacterium bakii DSM 8293, a potential psychrophilic chemical producer through syngas fermentation.</title>
        <authorList>
            <person name="Song Y."/>
            <person name="Hwang S."/>
            <person name="Cho B.-K."/>
        </authorList>
    </citation>
    <scope>NUCLEOTIDE SEQUENCE [LARGE SCALE GENOMIC DNA]</scope>
    <source>
        <strain evidence="4">DSM 8239</strain>
    </source>
</reference>
<dbReference type="PANTHER" id="PTHR30204">
    <property type="entry name" value="REDOX-CYCLING DRUG-SENSING TRANSCRIPTIONAL ACTIVATOR SOXR"/>
    <property type="match status" value="1"/>
</dbReference>
<evidence type="ECO:0000313" key="4">
    <source>
        <dbReference type="Proteomes" id="UP000036873"/>
    </source>
</evidence>
<dbReference type="CDD" id="cd01109">
    <property type="entry name" value="HTH_YyaN"/>
    <property type="match status" value="1"/>
</dbReference>
<keyword evidence="1" id="KW-0238">DNA-binding</keyword>